<name>A0ACD5HHR8_9PROT</name>
<protein>
    <submittedName>
        <fullName evidence="1">Uncharacterized protein</fullName>
    </submittedName>
</protein>
<dbReference type="EMBL" id="CP127526">
    <property type="protein sequence ID" value="XRI74540.1"/>
    <property type="molecule type" value="Genomic_DNA"/>
</dbReference>
<gene>
    <name evidence="1" type="ORF">HHS34_004930</name>
</gene>
<sequence>MIHVRATIRVARDGRSAQGEVLTSGTVNGTSFTAPPTRFISRYLGGCTGGDGRP</sequence>
<proteinExistence type="predicted"/>
<reference evidence="1 2" key="1">
    <citation type="journal article" date="2021" name="ISME J.">
        <title>Genomic evolution of the class Acidithiobacillia: deep-branching Proteobacteria living in extreme acidic conditions.</title>
        <authorList>
            <person name="Moya-Beltran A."/>
            <person name="Beard S."/>
            <person name="Rojas-Villalobos C."/>
            <person name="Issotta F."/>
            <person name="Gallardo Y."/>
            <person name="Ulloa R."/>
            <person name="Giaveno A."/>
            <person name="Degli Esposti M."/>
            <person name="Johnson D.B."/>
            <person name="Quatrini R."/>
        </authorList>
    </citation>
    <scope>NUCLEOTIDE SEQUENCE [LARGE SCALE GENOMIC DNA]</scope>
    <source>
        <strain evidence="1 2">GG1-14</strain>
    </source>
</reference>
<dbReference type="Proteomes" id="UP001195965">
    <property type="component" value="Chromosome"/>
</dbReference>
<keyword evidence="2" id="KW-1185">Reference proteome</keyword>
<accession>A0ACD5HHR8</accession>
<evidence type="ECO:0000313" key="2">
    <source>
        <dbReference type="Proteomes" id="UP001195965"/>
    </source>
</evidence>
<evidence type="ECO:0000313" key="1">
    <source>
        <dbReference type="EMBL" id="XRI74540.1"/>
    </source>
</evidence>
<organism evidence="1 2">
    <name type="scientific">Acidithiobacillus montserratensis</name>
    <dbReference type="NCBI Taxonomy" id="2729135"/>
    <lineage>
        <taxon>Bacteria</taxon>
        <taxon>Pseudomonadati</taxon>
        <taxon>Pseudomonadota</taxon>
        <taxon>Acidithiobacillia</taxon>
        <taxon>Acidithiobacillales</taxon>
        <taxon>Acidithiobacillaceae</taxon>
        <taxon>Acidithiobacillus</taxon>
    </lineage>
</organism>